<keyword evidence="3" id="KW-0418">Kinase</keyword>
<dbReference type="EMBL" id="BMLQ01000008">
    <property type="protein sequence ID" value="GGO48258.1"/>
    <property type="molecule type" value="Genomic_DNA"/>
</dbReference>
<keyword evidence="7" id="KW-1185">Reference proteome</keyword>
<evidence type="ECO:0000256" key="2">
    <source>
        <dbReference type="ARBA" id="ARBA00022741"/>
    </source>
</evidence>
<sequence length="196" mass="21487">MATVYQATLVPSKQELLESWLAQQPWSGEGELVRVGSYRYDDPDGEVGVEGHLVHREGSDQVLHVPMSYRGAPLEGAEPYLIGTVDHSVLGQRWVYDAMADPVATACFQRALDGLQQQAEVHLYEEDGQYIGHEADEVSVTVLGPLPDEPGRVQVHRVVSDPETAGSEHLAESRRLWATWPGGSGIIFSLNTDEPA</sequence>
<dbReference type="Proteomes" id="UP000642509">
    <property type="component" value="Unassembled WGS sequence"/>
</dbReference>
<protein>
    <recommendedName>
        <fullName evidence="5">Maltokinase N-terminal cap domain-containing protein</fullName>
    </recommendedName>
</protein>
<dbReference type="Pfam" id="PF18085">
    <property type="entry name" value="Mak_N_cap"/>
    <property type="match status" value="1"/>
</dbReference>
<keyword evidence="2" id="KW-0547">Nucleotide-binding</keyword>
<evidence type="ECO:0000256" key="4">
    <source>
        <dbReference type="ARBA" id="ARBA00022840"/>
    </source>
</evidence>
<dbReference type="NCBIfam" id="NF047744">
    <property type="entry name" value="CG0192_rel"/>
    <property type="match status" value="1"/>
</dbReference>
<name>A0ABQ2MBI5_9MICC</name>
<evidence type="ECO:0000313" key="6">
    <source>
        <dbReference type="EMBL" id="GGO48258.1"/>
    </source>
</evidence>
<dbReference type="RefSeq" id="WP_188806709.1">
    <property type="nucleotide sequence ID" value="NZ_BAAAOU010000007.1"/>
</dbReference>
<dbReference type="InterPro" id="IPR040999">
    <property type="entry name" value="Mak_N_cap"/>
</dbReference>
<keyword evidence="4" id="KW-0067">ATP-binding</keyword>
<reference evidence="7" key="1">
    <citation type="journal article" date="2019" name="Int. J. Syst. Evol. Microbiol.">
        <title>The Global Catalogue of Microorganisms (GCM) 10K type strain sequencing project: providing services to taxonomists for standard genome sequencing and annotation.</title>
        <authorList>
            <consortium name="The Broad Institute Genomics Platform"/>
            <consortium name="The Broad Institute Genome Sequencing Center for Infectious Disease"/>
            <person name="Wu L."/>
            <person name="Ma J."/>
        </authorList>
    </citation>
    <scope>NUCLEOTIDE SEQUENCE [LARGE SCALE GENOMIC DNA]</scope>
    <source>
        <strain evidence="7">CGMCC 1.7064</strain>
    </source>
</reference>
<accession>A0ABQ2MBI5</accession>
<proteinExistence type="predicted"/>
<organism evidence="6 7">
    <name type="scientific">Citricoccus zhacaiensis</name>
    <dbReference type="NCBI Taxonomy" id="489142"/>
    <lineage>
        <taxon>Bacteria</taxon>
        <taxon>Bacillati</taxon>
        <taxon>Actinomycetota</taxon>
        <taxon>Actinomycetes</taxon>
        <taxon>Micrococcales</taxon>
        <taxon>Micrococcaceae</taxon>
        <taxon>Citricoccus</taxon>
    </lineage>
</organism>
<gene>
    <name evidence="6" type="ORF">GCM10010977_27430</name>
</gene>
<evidence type="ECO:0000313" key="7">
    <source>
        <dbReference type="Proteomes" id="UP000642509"/>
    </source>
</evidence>
<comment type="caution">
    <text evidence="6">The sequence shown here is derived from an EMBL/GenBank/DDBJ whole genome shotgun (WGS) entry which is preliminary data.</text>
</comment>
<evidence type="ECO:0000256" key="1">
    <source>
        <dbReference type="ARBA" id="ARBA00022679"/>
    </source>
</evidence>
<feature type="domain" description="Maltokinase N-terminal cap" evidence="5">
    <location>
        <begin position="20"/>
        <end position="101"/>
    </location>
</feature>
<keyword evidence="1" id="KW-0808">Transferase</keyword>
<evidence type="ECO:0000259" key="5">
    <source>
        <dbReference type="Pfam" id="PF18085"/>
    </source>
</evidence>
<evidence type="ECO:0000256" key="3">
    <source>
        <dbReference type="ARBA" id="ARBA00022777"/>
    </source>
</evidence>